<evidence type="ECO:0000313" key="1">
    <source>
        <dbReference type="EMBL" id="STQ42851.1"/>
    </source>
</evidence>
<reference evidence="1 2" key="1">
    <citation type="submission" date="2018-06" db="EMBL/GenBank/DDBJ databases">
        <authorList>
            <consortium name="Pathogen Informatics"/>
            <person name="Doyle S."/>
        </authorList>
    </citation>
    <scope>NUCLEOTIDE SEQUENCE [LARGE SCALE GENOMIC DNA]</scope>
    <source>
        <strain evidence="1 2">NCTC12157</strain>
    </source>
</reference>
<proteinExistence type="predicted"/>
<dbReference type="AlphaFoldDB" id="A0A377N5P6"/>
<dbReference type="EMBL" id="UGGO01000001">
    <property type="protein sequence ID" value="STQ42851.1"/>
    <property type="molecule type" value="Genomic_DNA"/>
</dbReference>
<dbReference type="Proteomes" id="UP000254304">
    <property type="component" value="Unassembled WGS sequence"/>
</dbReference>
<sequence>MKMIMVEKAGLKEDFIAWNVAPSYASMFLEKCQDVDGMVALSPYMFNDSMHLDNPHQLFAVNCAFWCRVYREAESSKEQNEALASIRATYYMANSLGQGSITVLITRWWDAAKPLHGLHSLNVSPVARHKTALTHIH</sequence>
<organism evidence="1 2">
    <name type="scientific">Ewingella americana</name>
    <dbReference type="NCBI Taxonomy" id="41202"/>
    <lineage>
        <taxon>Bacteria</taxon>
        <taxon>Pseudomonadati</taxon>
        <taxon>Pseudomonadota</taxon>
        <taxon>Gammaproteobacteria</taxon>
        <taxon>Enterobacterales</taxon>
        <taxon>Yersiniaceae</taxon>
        <taxon>Ewingella</taxon>
    </lineage>
</organism>
<protein>
    <submittedName>
        <fullName evidence="1">Uncharacterized protein</fullName>
    </submittedName>
</protein>
<dbReference type="RefSeq" id="WP_128124405.1">
    <property type="nucleotide sequence ID" value="NZ_VXKG01000003.1"/>
</dbReference>
<dbReference type="GeneID" id="78381428"/>
<accession>A0A377N5P6</accession>
<name>A0A377N5P6_9GAMM</name>
<evidence type="ECO:0000313" key="2">
    <source>
        <dbReference type="Proteomes" id="UP000254304"/>
    </source>
</evidence>
<gene>
    <name evidence="1" type="ORF">NCTC12157_00517</name>
</gene>